<keyword evidence="1" id="KW-1185">Reference proteome</keyword>
<dbReference type="AlphaFoldDB" id="A0A7I4YXN1"/>
<evidence type="ECO:0000313" key="2">
    <source>
        <dbReference type="WBParaSite" id="HCON_00154950-00001"/>
    </source>
</evidence>
<reference evidence="2" key="1">
    <citation type="submission" date="2020-12" db="UniProtKB">
        <authorList>
            <consortium name="WormBaseParasite"/>
        </authorList>
    </citation>
    <scope>IDENTIFICATION</scope>
    <source>
        <strain evidence="2">MHco3</strain>
    </source>
</reference>
<sequence>MPFSTTRAHTLPSRFLRSGQIDVKTNREEFSLPATRIGLGERIGLLGQQRSDWGSKLNDVMIDTGPFRAFRILRQIDVKTDGEAFFPQHGDPNGDQRSILPSVKRFYSFPLRSENGAAKPNREAFLQFGHFEDCKDGTVHWNSYRVRRSKWGSNVGSVLIETGPILVRFRLLSQTETFQAIWKHMCLRGNSRDLRQVRREFVSVPTIQPEAISSHLSYLWAIQSGIRDRFGSLQGSCRLPHLKRFRGMARCPRSINRRTIWKESPAKTAERITSLNPAAYGKRRFVDNKRTQEPSKDYF</sequence>
<accession>A0A7I4YXN1</accession>
<dbReference type="Proteomes" id="UP000025227">
    <property type="component" value="Unplaced"/>
</dbReference>
<name>A0A7I4YXN1_HAECO</name>
<dbReference type="WBParaSite" id="HCON_00154950-00001">
    <property type="protein sequence ID" value="HCON_00154950-00001"/>
    <property type="gene ID" value="HCON_00154950"/>
</dbReference>
<proteinExistence type="predicted"/>
<organism evidence="1 2">
    <name type="scientific">Haemonchus contortus</name>
    <name type="common">Barber pole worm</name>
    <dbReference type="NCBI Taxonomy" id="6289"/>
    <lineage>
        <taxon>Eukaryota</taxon>
        <taxon>Metazoa</taxon>
        <taxon>Ecdysozoa</taxon>
        <taxon>Nematoda</taxon>
        <taxon>Chromadorea</taxon>
        <taxon>Rhabditida</taxon>
        <taxon>Rhabditina</taxon>
        <taxon>Rhabditomorpha</taxon>
        <taxon>Strongyloidea</taxon>
        <taxon>Trichostrongylidae</taxon>
        <taxon>Haemonchus</taxon>
    </lineage>
</organism>
<protein>
    <submittedName>
        <fullName evidence="2">CIA30 domain-containing protein</fullName>
    </submittedName>
</protein>
<evidence type="ECO:0000313" key="1">
    <source>
        <dbReference type="Proteomes" id="UP000025227"/>
    </source>
</evidence>